<dbReference type="EMBL" id="CP092863">
    <property type="protein sequence ID" value="UYV60626.1"/>
    <property type="molecule type" value="Genomic_DNA"/>
</dbReference>
<evidence type="ECO:0000256" key="1">
    <source>
        <dbReference type="SAM" id="Phobius"/>
    </source>
</evidence>
<proteinExistence type="predicted"/>
<reference evidence="2 3" key="1">
    <citation type="submission" date="2022-01" db="EMBL/GenBank/DDBJ databases">
        <title>A chromosomal length assembly of Cordylochernes scorpioides.</title>
        <authorList>
            <person name="Zeh D."/>
            <person name="Zeh J."/>
        </authorList>
    </citation>
    <scope>NUCLEOTIDE SEQUENCE [LARGE SCALE GENOMIC DNA]</scope>
    <source>
        <strain evidence="2">IN4F17</strain>
        <tissue evidence="2">Whole Body</tissue>
    </source>
</reference>
<dbReference type="InterPro" id="IPR036397">
    <property type="entry name" value="RNaseH_sf"/>
</dbReference>
<feature type="transmembrane region" description="Helical" evidence="1">
    <location>
        <begin position="108"/>
        <end position="128"/>
    </location>
</feature>
<keyword evidence="1" id="KW-1133">Transmembrane helix</keyword>
<keyword evidence="1" id="KW-0812">Transmembrane</keyword>
<dbReference type="Gene3D" id="3.30.420.10">
    <property type="entry name" value="Ribonuclease H-like superfamily/Ribonuclease H"/>
    <property type="match status" value="1"/>
</dbReference>
<gene>
    <name evidence="2" type="ORF">LAZ67_1001705</name>
</gene>
<evidence type="ECO:0000313" key="3">
    <source>
        <dbReference type="Proteomes" id="UP001235939"/>
    </source>
</evidence>
<keyword evidence="1" id="KW-0472">Membrane</keyword>
<accession>A0ABY6JVL9</accession>
<evidence type="ECO:0000313" key="2">
    <source>
        <dbReference type="EMBL" id="UYV60626.1"/>
    </source>
</evidence>
<organism evidence="2 3">
    <name type="scientific">Cordylochernes scorpioides</name>
    <dbReference type="NCBI Taxonomy" id="51811"/>
    <lineage>
        <taxon>Eukaryota</taxon>
        <taxon>Metazoa</taxon>
        <taxon>Ecdysozoa</taxon>
        <taxon>Arthropoda</taxon>
        <taxon>Chelicerata</taxon>
        <taxon>Arachnida</taxon>
        <taxon>Pseudoscorpiones</taxon>
        <taxon>Cheliferoidea</taxon>
        <taxon>Chernetidae</taxon>
        <taxon>Cordylochernes</taxon>
    </lineage>
</organism>
<protein>
    <recommendedName>
        <fullName evidence="4">Tc1-like transposase DDE domain-containing protein</fullName>
    </recommendedName>
</protein>
<sequence>MDWPARSPDLNPIEHVWDTLGRRIGTRHPSPRTLVELRTALLEEWGLLPLDLLQSMVNSMRARCETLIAVRAPFIPAIAAALKAAILGAVGAAGPYGAIILLGKVASVFAWGPLAALLSFLSPGVDLIERHLKLNERK</sequence>
<keyword evidence="3" id="KW-1185">Reference proteome</keyword>
<name>A0ABY6JVL9_9ARAC</name>
<evidence type="ECO:0008006" key="4">
    <source>
        <dbReference type="Google" id="ProtNLM"/>
    </source>
</evidence>
<dbReference type="Proteomes" id="UP001235939">
    <property type="component" value="Chromosome 01"/>
</dbReference>